<keyword evidence="7 14" id="KW-0547">Nucleotide-binding</keyword>
<feature type="transmembrane region" description="Helical" evidence="15">
    <location>
        <begin position="9"/>
        <end position="26"/>
    </location>
</feature>
<dbReference type="PANTHER" id="PTHR43445">
    <property type="entry name" value="UDP-N-ACETYLMURAMATE--L-ALANINE LIGASE-RELATED"/>
    <property type="match status" value="1"/>
</dbReference>
<dbReference type="EMBL" id="JSVA01000022">
    <property type="protein sequence ID" value="KOF01505.1"/>
    <property type="molecule type" value="Genomic_DNA"/>
</dbReference>
<protein>
    <recommendedName>
        <fullName evidence="3 14">UDP-N-acetylmuramate--L-alanine ligase</fullName>
        <ecNumber evidence="3 14">6.3.2.8</ecNumber>
    </recommendedName>
    <alternativeName>
        <fullName evidence="14">UDP-N-acetylmuramoyl-L-alanine synthetase</fullName>
    </alternativeName>
</protein>
<dbReference type="PANTHER" id="PTHR43445:SF3">
    <property type="entry name" value="UDP-N-ACETYLMURAMATE--L-ALANINE LIGASE"/>
    <property type="match status" value="1"/>
</dbReference>
<comment type="similarity">
    <text evidence="14">Belongs to the MurCDEF family.</text>
</comment>
<dbReference type="GO" id="GO:0071555">
    <property type="term" value="P:cell wall organization"/>
    <property type="evidence" value="ECO:0007669"/>
    <property type="project" value="UniProtKB-KW"/>
</dbReference>
<dbReference type="Gene3D" id="3.40.1190.10">
    <property type="entry name" value="Mur-like, catalytic domain"/>
    <property type="match status" value="1"/>
</dbReference>
<feature type="binding site" evidence="14">
    <location>
        <begin position="120"/>
        <end position="126"/>
    </location>
    <ligand>
        <name>ATP</name>
        <dbReference type="ChEBI" id="CHEBI:30616"/>
    </ligand>
</feature>
<comment type="catalytic activity">
    <reaction evidence="13 14">
        <text>UDP-N-acetyl-alpha-D-muramate + L-alanine + ATP = UDP-N-acetyl-alpha-D-muramoyl-L-alanine + ADP + phosphate + H(+)</text>
        <dbReference type="Rhea" id="RHEA:23372"/>
        <dbReference type="ChEBI" id="CHEBI:15378"/>
        <dbReference type="ChEBI" id="CHEBI:30616"/>
        <dbReference type="ChEBI" id="CHEBI:43474"/>
        <dbReference type="ChEBI" id="CHEBI:57972"/>
        <dbReference type="ChEBI" id="CHEBI:70757"/>
        <dbReference type="ChEBI" id="CHEBI:83898"/>
        <dbReference type="ChEBI" id="CHEBI:456216"/>
        <dbReference type="EC" id="6.3.2.8"/>
    </reaction>
</comment>
<evidence type="ECO:0000256" key="14">
    <source>
        <dbReference type="HAMAP-Rule" id="MF_00046"/>
    </source>
</evidence>
<keyword evidence="9 14" id="KW-0133">Cell shape</keyword>
<sequence>MKLRDIHNVYFLGIGGIGMSALARWFKHNGKAVSGYDKTPTALTNQLEGEGIAVHFEDDPAQISDKIKGSKEYALVIYTPAIPKDHKEWAWLKAEGFNIMKRSQVLGLITESMISVAVAGTHGKTTTSSMIVHLMKTAGIDCTGFLGGISTNYGTNMVMNEETNSIAVIEADEFDRSFLTLRPDVAVVTSIDADHLDIYGDKDALKESFALFVSKIEKKGKLFAKQGVGSQILGDENRIHHSSYALESADITAENLRIEEAAFVFDYKTSKKTITGIRLNVPGFHNVENALAAISVTKYFGADDDSIREGVSTYKGVKRRFEYIIKSESLVYIDDYAHHPVEIESLLKSVRALYPNKRITAVFQPHLFSRTRDFAPEFSESLSLADEVILLDIYPAREQPIEGVTSEMLLDKVTAERKTVCAKEALLEQIKAWQPEVLLTIGAGDIDKFVEPIKTELS</sequence>
<evidence type="ECO:0000313" key="19">
    <source>
        <dbReference type="EMBL" id="KOF01505.1"/>
    </source>
</evidence>
<dbReference type="InterPro" id="IPR004101">
    <property type="entry name" value="Mur_ligase_C"/>
</dbReference>
<dbReference type="Gene3D" id="3.40.50.720">
    <property type="entry name" value="NAD(P)-binding Rossmann-like Domain"/>
    <property type="match status" value="1"/>
</dbReference>
<keyword evidence="10 14" id="KW-0573">Peptidoglycan synthesis</keyword>
<dbReference type="GO" id="GO:0008360">
    <property type="term" value="P:regulation of cell shape"/>
    <property type="evidence" value="ECO:0007669"/>
    <property type="project" value="UniProtKB-KW"/>
</dbReference>
<keyword evidence="5 14" id="KW-0436">Ligase</keyword>
<dbReference type="GO" id="GO:0051301">
    <property type="term" value="P:cell division"/>
    <property type="evidence" value="ECO:0007669"/>
    <property type="project" value="UniProtKB-KW"/>
</dbReference>
<dbReference type="AlphaFoldDB" id="A0A0L8AH84"/>
<dbReference type="GO" id="GO:0008763">
    <property type="term" value="F:UDP-N-acetylmuramate-L-alanine ligase activity"/>
    <property type="evidence" value="ECO:0007669"/>
    <property type="project" value="UniProtKB-UniRule"/>
</dbReference>
<comment type="subcellular location">
    <subcellularLocation>
        <location evidence="1 14">Cytoplasm</location>
    </subcellularLocation>
</comment>
<keyword evidence="15" id="KW-1133">Transmembrane helix</keyword>
<keyword evidence="4 14" id="KW-0963">Cytoplasm</keyword>
<evidence type="ECO:0000256" key="9">
    <source>
        <dbReference type="ARBA" id="ARBA00022960"/>
    </source>
</evidence>
<proteinExistence type="inferred from homology"/>
<dbReference type="InterPro" id="IPR005758">
    <property type="entry name" value="UDP-N-AcMur_Ala_ligase_MurC"/>
</dbReference>
<reference evidence="20" key="1">
    <citation type="submission" date="2014-11" db="EMBL/GenBank/DDBJ databases">
        <title>Genome sequencing of Roseivirga sp. D-25.</title>
        <authorList>
            <person name="Selvaratnam C."/>
            <person name="Thevarajoo S."/>
            <person name="Goh K.M."/>
            <person name="Eee R."/>
            <person name="Chan K.-G."/>
            <person name="Chong C.S."/>
        </authorList>
    </citation>
    <scope>NUCLEOTIDE SEQUENCE [LARGE SCALE GENOMIC DNA]</scope>
    <source>
        <strain evidence="20">D-25</strain>
    </source>
</reference>
<dbReference type="NCBIfam" id="TIGR01082">
    <property type="entry name" value="murC"/>
    <property type="match status" value="1"/>
</dbReference>
<dbReference type="Gene3D" id="3.90.190.20">
    <property type="entry name" value="Mur ligase, C-terminal domain"/>
    <property type="match status" value="1"/>
</dbReference>
<evidence type="ECO:0000259" key="16">
    <source>
        <dbReference type="Pfam" id="PF01225"/>
    </source>
</evidence>
<comment type="pathway">
    <text evidence="2 14">Cell wall biogenesis; peptidoglycan biosynthesis.</text>
</comment>
<evidence type="ECO:0000259" key="17">
    <source>
        <dbReference type="Pfam" id="PF02875"/>
    </source>
</evidence>
<dbReference type="InterPro" id="IPR013221">
    <property type="entry name" value="Mur_ligase_cen"/>
</dbReference>
<dbReference type="SUPFAM" id="SSF53244">
    <property type="entry name" value="MurD-like peptide ligases, peptide-binding domain"/>
    <property type="match status" value="1"/>
</dbReference>
<organism evidence="19 20">
    <name type="scientific">Roseivirga seohaensis subsp. aquiponti</name>
    <dbReference type="NCBI Taxonomy" id="1566026"/>
    <lineage>
        <taxon>Bacteria</taxon>
        <taxon>Pseudomonadati</taxon>
        <taxon>Bacteroidota</taxon>
        <taxon>Cytophagia</taxon>
        <taxon>Cytophagales</taxon>
        <taxon>Roseivirgaceae</taxon>
        <taxon>Roseivirga</taxon>
    </lineage>
</organism>
<accession>A0A0L8AH84</accession>
<dbReference type="SUPFAM" id="SSF51984">
    <property type="entry name" value="MurCD N-terminal domain"/>
    <property type="match status" value="1"/>
</dbReference>
<feature type="domain" description="Mur ligase central" evidence="18">
    <location>
        <begin position="118"/>
        <end position="296"/>
    </location>
</feature>
<dbReference type="InterPro" id="IPR050061">
    <property type="entry name" value="MurCDEF_pg_biosynth"/>
</dbReference>
<dbReference type="GO" id="GO:0009252">
    <property type="term" value="P:peptidoglycan biosynthetic process"/>
    <property type="evidence" value="ECO:0007669"/>
    <property type="project" value="UniProtKB-UniRule"/>
</dbReference>
<feature type="domain" description="Mur ligase C-terminal" evidence="17">
    <location>
        <begin position="319"/>
        <end position="443"/>
    </location>
</feature>
<keyword evidence="6 14" id="KW-0132">Cell division</keyword>
<evidence type="ECO:0000256" key="8">
    <source>
        <dbReference type="ARBA" id="ARBA00022840"/>
    </source>
</evidence>
<dbReference type="InterPro" id="IPR036565">
    <property type="entry name" value="Mur-like_cat_sf"/>
</dbReference>
<keyword evidence="20" id="KW-1185">Reference proteome</keyword>
<gene>
    <name evidence="14" type="primary">murC</name>
    <name evidence="19" type="ORF">OB69_16665</name>
</gene>
<evidence type="ECO:0000256" key="1">
    <source>
        <dbReference type="ARBA" id="ARBA00004496"/>
    </source>
</evidence>
<comment type="caution">
    <text evidence="19">The sequence shown here is derived from an EMBL/GenBank/DDBJ whole genome shotgun (WGS) entry which is preliminary data.</text>
</comment>
<evidence type="ECO:0000256" key="2">
    <source>
        <dbReference type="ARBA" id="ARBA00004752"/>
    </source>
</evidence>
<dbReference type="PATRIC" id="fig|1566026.4.peg.1768"/>
<dbReference type="UniPathway" id="UPA00219"/>
<dbReference type="Pfam" id="PF08245">
    <property type="entry name" value="Mur_ligase_M"/>
    <property type="match status" value="1"/>
</dbReference>
<evidence type="ECO:0000256" key="10">
    <source>
        <dbReference type="ARBA" id="ARBA00022984"/>
    </source>
</evidence>
<evidence type="ECO:0000313" key="20">
    <source>
        <dbReference type="Proteomes" id="UP000036908"/>
    </source>
</evidence>
<evidence type="ECO:0000256" key="13">
    <source>
        <dbReference type="ARBA" id="ARBA00047833"/>
    </source>
</evidence>
<dbReference type="GO" id="GO:0005524">
    <property type="term" value="F:ATP binding"/>
    <property type="evidence" value="ECO:0007669"/>
    <property type="project" value="UniProtKB-UniRule"/>
</dbReference>
<dbReference type="InterPro" id="IPR000713">
    <property type="entry name" value="Mur_ligase_N"/>
</dbReference>
<name>A0A0L8AH84_9BACT</name>
<dbReference type="EC" id="6.3.2.8" evidence="3 14"/>
<evidence type="ECO:0000259" key="18">
    <source>
        <dbReference type="Pfam" id="PF08245"/>
    </source>
</evidence>
<keyword evidence="15" id="KW-0472">Membrane</keyword>
<dbReference type="OrthoDB" id="9804126at2"/>
<evidence type="ECO:0000256" key="7">
    <source>
        <dbReference type="ARBA" id="ARBA00022741"/>
    </source>
</evidence>
<keyword evidence="11 14" id="KW-0131">Cell cycle</keyword>
<dbReference type="GO" id="GO:0005737">
    <property type="term" value="C:cytoplasm"/>
    <property type="evidence" value="ECO:0007669"/>
    <property type="project" value="UniProtKB-SubCell"/>
</dbReference>
<dbReference type="Pfam" id="PF02875">
    <property type="entry name" value="Mur_ligase_C"/>
    <property type="match status" value="1"/>
</dbReference>
<keyword evidence="12 14" id="KW-0961">Cell wall biogenesis/degradation</keyword>
<dbReference type="RefSeq" id="WP_082338211.1">
    <property type="nucleotide sequence ID" value="NZ_JSVA01000022.1"/>
</dbReference>
<evidence type="ECO:0000256" key="4">
    <source>
        <dbReference type="ARBA" id="ARBA00022490"/>
    </source>
</evidence>
<dbReference type="Pfam" id="PF01225">
    <property type="entry name" value="Mur_ligase"/>
    <property type="match status" value="1"/>
</dbReference>
<evidence type="ECO:0000256" key="6">
    <source>
        <dbReference type="ARBA" id="ARBA00022618"/>
    </source>
</evidence>
<keyword evidence="8 14" id="KW-0067">ATP-binding</keyword>
<evidence type="ECO:0000256" key="3">
    <source>
        <dbReference type="ARBA" id="ARBA00012211"/>
    </source>
</evidence>
<evidence type="ECO:0000256" key="11">
    <source>
        <dbReference type="ARBA" id="ARBA00023306"/>
    </source>
</evidence>
<dbReference type="Proteomes" id="UP000036908">
    <property type="component" value="Unassembled WGS sequence"/>
</dbReference>
<dbReference type="SUPFAM" id="SSF53623">
    <property type="entry name" value="MurD-like peptide ligases, catalytic domain"/>
    <property type="match status" value="1"/>
</dbReference>
<evidence type="ECO:0000256" key="5">
    <source>
        <dbReference type="ARBA" id="ARBA00022598"/>
    </source>
</evidence>
<comment type="function">
    <text evidence="14">Cell wall formation.</text>
</comment>
<dbReference type="InterPro" id="IPR036615">
    <property type="entry name" value="Mur_ligase_C_dom_sf"/>
</dbReference>
<keyword evidence="15" id="KW-0812">Transmembrane</keyword>
<evidence type="ECO:0000256" key="15">
    <source>
        <dbReference type="SAM" id="Phobius"/>
    </source>
</evidence>
<dbReference type="HAMAP" id="MF_00046">
    <property type="entry name" value="MurC"/>
    <property type="match status" value="1"/>
</dbReference>
<evidence type="ECO:0000256" key="12">
    <source>
        <dbReference type="ARBA" id="ARBA00023316"/>
    </source>
</evidence>
<feature type="domain" description="Mur ligase N-terminal catalytic" evidence="16">
    <location>
        <begin position="9"/>
        <end position="110"/>
    </location>
</feature>